<keyword evidence="9 11" id="KW-0472">Membrane</keyword>
<evidence type="ECO:0000256" key="9">
    <source>
        <dbReference type="ARBA" id="ARBA00023136"/>
    </source>
</evidence>
<dbReference type="Gene3D" id="2.60.40.150">
    <property type="entry name" value="C2 domain"/>
    <property type="match status" value="2"/>
</dbReference>
<keyword evidence="7" id="KW-0106">Calcium</keyword>
<dbReference type="GO" id="GO:0030672">
    <property type="term" value="C:synaptic vesicle membrane"/>
    <property type="evidence" value="ECO:0007669"/>
    <property type="project" value="TreeGrafter"/>
</dbReference>
<evidence type="ECO:0000313" key="13">
    <source>
        <dbReference type="Ensembl" id="ENSMGAP00000033006.1"/>
    </source>
</evidence>
<evidence type="ECO:0000313" key="14">
    <source>
        <dbReference type="Proteomes" id="UP000001645"/>
    </source>
</evidence>
<evidence type="ECO:0000256" key="4">
    <source>
        <dbReference type="ARBA" id="ARBA00022692"/>
    </source>
</evidence>
<dbReference type="Proteomes" id="UP000001645">
    <property type="component" value="Chromosome 12"/>
</dbReference>
<keyword evidence="5" id="KW-0479">Metal-binding</keyword>
<organism evidence="13 14">
    <name type="scientific">Meleagris gallopavo</name>
    <name type="common">Wild turkey</name>
    <dbReference type="NCBI Taxonomy" id="9103"/>
    <lineage>
        <taxon>Eukaryota</taxon>
        <taxon>Metazoa</taxon>
        <taxon>Chordata</taxon>
        <taxon>Craniata</taxon>
        <taxon>Vertebrata</taxon>
        <taxon>Euteleostomi</taxon>
        <taxon>Archelosauria</taxon>
        <taxon>Archosauria</taxon>
        <taxon>Dinosauria</taxon>
        <taxon>Saurischia</taxon>
        <taxon>Theropoda</taxon>
        <taxon>Coelurosauria</taxon>
        <taxon>Aves</taxon>
        <taxon>Neognathae</taxon>
        <taxon>Galloanserae</taxon>
        <taxon>Galliformes</taxon>
        <taxon>Phasianidae</taxon>
        <taxon>Meleagridinae</taxon>
        <taxon>Meleagris</taxon>
    </lineage>
</organism>
<dbReference type="PROSITE" id="PS50004">
    <property type="entry name" value="C2"/>
    <property type="match status" value="2"/>
</dbReference>
<dbReference type="PRINTS" id="PR00360">
    <property type="entry name" value="C2DOMAIN"/>
</dbReference>
<dbReference type="CDD" id="cd08377">
    <property type="entry name" value="C2C_MCTP_PRT"/>
    <property type="match status" value="1"/>
</dbReference>
<dbReference type="AlphaFoldDB" id="A0A803YMK8"/>
<proteinExistence type="inferred from homology"/>
<dbReference type="GO" id="GO:0005509">
    <property type="term" value="F:calcium ion binding"/>
    <property type="evidence" value="ECO:0007669"/>
    <property type="project" value="UniProtKB-ARBA"/>
</dbReference>
<gene>
    <name evidence="13" type="primary">MCTP2</name>
</gene>
<dbReference type="SUPFAM" id="SSF49562">
    <property type="entry name" value="C2 domain (Calcium/lipid-binding domain, CaLB)"/>
    <property type="match status" value="2"/>
</dbReference>
<evidence type="ECO:0000256" key="11">
    <source>
        <dbReference type="SAM" id="Phobius"/>
    </source>
</evidence>
<dbReference type="GeneTree" id="ENSGT00940000156291"/>
<dbReference type="Ensembl" id="ENSMGAT00000031095.1">
    <property type="protein sequence ID" value="ENSMGAP00000033006.1"/>
    <property type="gene ID" value="ENSMGAG00000009089.3"/>
</dbReference>
<evidence type="ECO:0000256" key="3">
    <source>
        <dbReference type="ARBA" id="ARBA00007923"/>
    </source>
</evidence>
<feature type="transmembrane region" description="Helical" evidence="11">
    <location>
        <begin position="706"/>
        <end position="734"/>
    </location>
</feature>
<dbReference type="InterPro" id="IPR000008">
    <property type="entry name" value="C2_dom"/>
</dbReference>
<accession>A0A803YMK8</accession>
<dbReference type="InterPro" id="IPR035892">
    <property type="entry name" value="C2_domain_sf"/>
</dbReference>
<comment type="similarity">
    <text evidence="3">Belongs to the MCTP family.</text>
</comment>
<dbReference type="GO" id="GO:0046928">
    <property type="term" value="P:regulation of neurotransmitter secretion"/>
    <property type="evidence" value="ECO:0007669"/>
    <property type="project" value="TreeGrafter"/>
</dbReference>
<evidence type="ECO:0000259" key="12">
    <source>
        <dbReference type="PROSITE" id="PS50004"/>
    </source>
</evidence>
<reference evidence="13" key="3">
    <citation type="submission" date="2025-09" db="UniProtKB">
        <authorList>
            <consortium name="Ensembl"/>
        </authorList>
    </citation>
    <scope>IDENTIFICATION</scope>
</reference>
<dbReference type="FunFam" id="2.60.40.150:FF:000076">
    <property type="entry name" value="multiple C2 and transmembrane domain-containing protein 2 isoform X1"/>
    <property type="match status" value="1"/>
</dbReference>
<feature type="domain" description="C2" evidence="12">
    <location>
        <begin position="194"/>
        <end position="309"/>
    </location>
</feature>
<evidence type="ECO:0000256" key="2">
    <source>
        <dbReference type="ARBA" id="ARBA00004141"/>
    </source>
</evidence>
<dbReference type="CDD" id="cd04042">
    <property type="entry name" value="C2A_MCTP_PRT"/>
    <property type="match status" value="1"/>
</dbReference>
<protein>
    <submittedName>
        <fullName evidence="13">Multiple C2 and transmembrane domain containing 2</fullName>
    </submittedName>
</protein>
<feature type="transmembrane region" description="Helical" evidence="11">
    <location>
        <begin position="603"/>
        <end position="630"/>
    </location>
</feature>
<feature type="region of interest" description="Disordered" evidence="10">
    <location>
        <begin position="80"/>
        <end position="100"/>
    </location>
</feature>
<dbReference type="Bgee" id="ENSMGAG00000009089">
    <property type="expression patterns" value="Expressed in ovary and 10 other cell types or tissues"/>
</dbReference>
<evidence type="ECO:0000256" key="10">
    <source>
        <dbReference type="SAM" id="MobiDB-lite"/>
    </source>
</evidence>
<reference evidence="13 14" key="1">
    <citation type="journal article" date="2010" name="PLoS Biol.">
        <title>Multi-platform next-generation sequencing of the domestic turkey (Meleagris gallopavo): genome assembly and analysis.</title>
        <authorList>
            <person name="Dalloul R.A."/>
            <person name="Long J.A."/>
            <person name="Zimin A.V."/>
            <person name="Aslam L."/>
            <person name="Beal K."/>
            <person name="Blomberg L.A."/>
            <person name="Bouffard P."/>
            <person name="Burt D.W."/>
            <person name="Crasta O."/>
            <person name="Crooijmans R.P."/>
            <person name="Cooper K."/>
            <person name="Coulombe R.A."/>
            <person name="De S."/>
            <person name="Delany M.E."/>
            <person name="Dodgson J.B."/>
            <person name="Dong J.J."/>
            <person name="Evans C."/>
            <person name="Frederickson K.M."/>
            <person name="Flicek P."/>
            <person name="Florea L."/>
            <person name="Folkerts O."/>
            <person name="Groenen M.A."/>
            <person name="Harkins T.T."/>
            <person name="Herrero J."/>
            <person name="Hoffmann S."/>
            <person name="Megens H.J."/>
            <person name="Jiang A."/>
            <person name="de Jong P."/>
            <person name="Kaiser P."/>
            <person name="Kim H."/>
            <person name="Kim K.W."/>
            <person name="Kim S."/>
            <person name="Langenberger D."/>
            <person name="Lee M.K."/>
            <person name="Lee T."/>
            <person name="Mane S."/>
            <person name="Marcais G."/>
            <person name="Marz M."/>
            <person name="McElroy A.P."/>
            <person name="Modise T."/>
            <person name="Nefedov M."/>
            <person name="Notredame C."/>
            <person name="Paton I.R."/>
            <person name="Payne W.S."/>
            <person name="Pertea G."/>
            <person name="Prickett D."/>
            <person name="Puiu D."/>
            <person name="Qioa D."/>
            <person name="Raineri E."/>
            <person name="Ruffier M."/>
            <person name="Salzberg S.L."/>
            <person name="Schatz M.C."/>
            <person name="Scheuring C."/>
            <person name="Schmidt C.J."/>
            <person name="Schroeder S."/>
            <person name="Searle S.M."/>
            <person name="Smith E.J."/>
            <person name="Smith J."/>
            <person name="Sonstegard T.S."/>
            <person name="Stadler P.F."/>
            <person name="Tafer H."/>
            <person name="Tu Z.J."/>
            <person name="Van Tassell C.P."/>
            <person name="Vilella A.J."/>
            <person name="Williams K.P."/>
            <person name="Yorke J.A."/>
            <person name="Zhang L."/>
            <person name="Zhang H.B."/>
            <person name="Zhang X."/>
            <person name="Zhang Y."/>
            <person name="Reed K.M."/>
        </authorList>
    </citation>
    <scope>NUCLEOTIDE SEQUENCE [LARGE SCALE GENOMIC DNA]</scope>
</reference>
<evidence type="ECO:0000256" key="7">
    <source>
        <dbReference type="ARBA" id="ARBA00022837"/>
    </source>
</evidence>
<dbReference type="InterPro" id="IPR013583">
    <property type="entry name" value="MCTP_C"/>
</dbReference>
<comment type="cofactor">
    <cofactor evidence="1">
        <name>Ca(2+)</name>
        <dbReference type="ChEBI" id="CHEBI:29108"/>
    </cofactor>
</comment>
<dbReference type="FunFam" id="2.60.40.150:FF:000019">
    <property type="entry name" value="Multiple C2 and transmembrane domain-containing protein 2 isoform 1"/>
    <property type="match status" value="1"/>
</dbReference>
<dbReference type="PANTHER" id="PTHR45911">
    <property type="entry name" value="C2 DOMAIN-CONTAINING PROTEIN"/>
    <property type="match status" value="1"/>
</dbReference>
<dbReference type="Pfam" id="PF00168">
    <property type="entry name" value="C2"/>
    <property type="match status" value="2"/>
</dbReference>
<comment type="subcellular location">
    <subcellularLocation>
        <location evidence="2">Membrane</location>
        <topology evidence="2">Multi-pass membrane protein</topology>
    </subcellularLocation>
</comment>
<evidence type="ECO:0000256" key="6">
    <source>
        <dbReference type="ARBA" id="ARBA00022737"/>
    </source>
</evidence>
<sequence length="789" mass="89494">MLLCTRGIAEVPCAAMDLEKPSVWGSLKQRTRPFLQNLSVRKTKKRSSKMVVSKIRSLDRRLSVSVPDMLEVETLTEEETTYSSTQMLSSGYPRGAPRPMVSLKRRNSSMRPEGEGWPWLQPSAACTEPAVAHLDVPMADGPVSEGKRPSSNDLLELLQRAHLSTELANEMMEECGGMDLESSVSSQMFDDQMGAEEGSDCLSHLPSPFAYLLTIHLKEGRNLVIRDRCGTSDPYVKFKLNGKTLYKSKVVYKNLNPVWDETVVLPVQTLDQKLWIKVYDRDLTSSDFMGSAFVVLAELELNRTTEQVLKLEDPNSLEDDMGVIVLNLSLAVKQGDFKRNRWSSRKKRSSSKSSFTRSARLSDSLRKNQLWNGQVTITLLEGRNIPLGGLAEVFILLKLGDQRYKSKSIKNSFRDMKDVGFLQVKVLKAVDLLAADFAGKSDPFCVLELGNDSLQTHTVYKNLNPEWNKVFTFPIKDIHDVLEVTVFDEDGDKPPDFLGKVAIPLLSIKNGKQSCYMLKNKDLERASKGVIYLELDVLFNPIKATIRTFKPREKRFTEENRKFSKKILSRNVDRVKKITMAIWNTIQFLRSCFLWESTVKSMIAFVVFVVTVWSVELYMVPLALLVLFAYNFSLVRTGKVSNTQDAQELMGLDEDDDEEDKECEKKGLIDRIHMVQEIVVAVQSVLEEVASFGERIKNTLNWTVPFLSVLACLFLAAATVILYFIPLRYIILIWGINKFTKKLRNPYAIDNNELLDFLSRVPSDVQKVQHAELKPYSSSSPIRKKRSAL</sequence>
<keyword evidence="4 11" id="KW-0812">Transmembrane</keyword>
<feature type="domain" description="C2" evidence="12">
    <location>
        <begin position="403"/>
        <end position="518"/>
    </location>
</feature>
<evidence type="ECO:0000256" key="5">
    <source>
        <dbReference type="ARBA" id="ARBA00022723"/>
    </source>
</evidence>
<reference evidence="13" key="2">
    <citation type="submission" date="2025-08" db="UniProtKB">
        <authorList>
            <consortium name="Ensembl"/>
        </authorList>
    </citation>
    <scope>IDENTIFICATION</scope>
</reference>
<dbReference type="PANTHER" id="PTHR45911:SF2">
    <property type="entry name" value="MULTIPLE C2 AND TRANSMEMBRANE DOMAIN-CONTAINING PROTEIN 2"/>
    <property type="match status" value="1"/>
</dbReference>
<evidence type="ECO:0000256" key="8">
    <source>
        <dbReference type="ARBA" id="ARBA00022989"/>
    </source>
</evidence>
<keyword evidence="8 11" id="KW-1133">Transmembrane helix</keyword>
<dbReference type="OrthoDB" id="5973539at2759"/>
<keyword evidence="14" id="KW-1185">Reference proteome</keyword>
<evidence type="ECO:0000256" key="1">
    <source>
        <dbReference type="ARBA" id="ARBA00001913"/>
    </source>
</evidence>
<keyword evidence="6" id="KW-0677">Repeat</keyword>
<dbReference type="Pfam" id="PF08372">
    <property type="entry name" value="PRT_C"/>
    <property type="match status" value="1"/>
</dbReference>
<name>A0A803YMK8_MELGA</name>
<dbReference type="SMART" id="SM00239">
    <property type="entry name" value="C2"/>
    <property type="match status" value="2"/>
</dbReference>